<dbReference type="EMBL" id="GL762949">
    <property type="protein sequence ID" value="EFZ20416.1"/>
    <property type="molecule type" value="Genomic_DNA"/>
</dbReference>
<evidence type="ECO:0000313" key="1">
    <source>
        <dbReference type="EMBL" id="EFZ20416.1"/>
    </source>
</evidence>
<proteinExistence type="predicted"/>
<gene>
    <name evidence="1" type="ORF">SINV_07640</name>
</gene>
<name>E9IG88_SOLIN</name>
<sequence length="120" mass="13466">MLKELINDIGSEEFSIIIDKSTDISTIKYMAYCVRHFSKKLNNLVTNFLGFSEIATATADQLYNNFTTFISEVGLDLKHLIVIAIGTDGVSNLCGINYSLFTLLKKKFQIYNLLNVLAIC</sequence>
<dbReference type="PANTHER" id="PTHR45749:SF21">
    <property type="entry name" value="DUF4371 DOMAIN-CONTAINING PROTEIN"/>
    <property type="match status" value="1"/>
</dbReference>
<reference evidence="1" key="1">
    <citation type="journal article" date="2011" name="Proc. Natl. Acad. Sci. U.S.A.">
        <title>The genome of the fire ant Solenopsis invicta.</title>
        <authorList>
            <person name="Wurm Y."/>
            <person name="Wang J."/>
            <person name="Riba-Grognuz O."/>
            <person name="Corona M."/>
            <person name="Nygaard S."/>
            <person name="Hunt B.G."/>
            <person name="Ingram K.K."/>
            <person name="Falquet L."/>
            <person name="Nipitwattanaphon M."/>
            <person name="Gotzek D."/>
            <person name="Dijkstra M.B."/>
            <person name="Oettler J."/>
            <person name="Comtesse F."/>
            <person name="Shih C.J."/>
            <person name="Wu W.J."/>
            <person name="Yang C.C."/>
            <person name="Thomas J."/>
            <person name="Beaudoing E."/>
            <person name="Pradervand S."/>
            <person name="Flegel V."/>
            <person name="Cook E.D."/>
            <person name="Fabbretti R."/>
            <person name="Stockinger H."/>
            <person name="Long L."/>
            <person name="Farmerie W.G."/>
            <person name="Oakey J."/>
            <person name="Boomsma J.J."/>
            <person name="Pamilo P."/>
            <person name="Yi S.V."/>
            <person name="Heinze J."/>
            <person name="Goodisman M.A."/>
            <person name="Farinelli L."/>
            <person name="Harshman K."/>
            <person name="Hulo N."/>
            <person name="Cerutti L."/>
            <person name="Xenarios I."/>
            <person name="Shoemaker D."/>
            <person name="Keller L."/>
        </authorList>
    </citation>
    <scope>NUCLEOTIDE SEQUENCE [LARGE SCALE GENOMIC DNA]</scope>
</reference>
<feature type="non-terminal residue" evidence="1">
    <location>
        <position position="120"/>
    </location>
</feature>
<dbReference type="OMA" id="DEANEKH"/>
<protein>
    <submittedName>
        <fullName evidence="1">Uncharacterized protein</fullName>
    </submittedName>
</protein>
<dbReference type="AlphaFoldDB" id="E9IG88"/>
<dbReference type="HOGENOM" id="CLU_2052519_0_0_1"/>
<organism>
    <name type="scientific">Solenopsis invicta</name>
    <name type="common">Red imported fire ant</name>
    <name type="synonym">Solenopsis wagneri</name>
    <dbReference type="NCBI Taxonomy" id="13686"/>
    <lineage>
        <taxon>Eukaryota</taxon>
        <taxon>Metazoa</taxon>
        <taxon>Ecdysozoa</taxon>
        <taxon>Arthropoda</taxon>
        <taxon>Hexapoda</taxon>
        <taxon>Insecta</taxon>
        <taxon>Pterygota</taxon>
        <taxon>Neoptera</taxon>
        <taxon>Endopterygota</taxon>
        <taxon>Hymenoptera</taxon>
        <taxon>Apocrita</taxon>
        <taxon>Aculeata</taxon>
        <taxon>Formicoidea</taxon>
        <taxon>Formicidae</taxon>
        <taxon>Myrmicinae</taxon>
        <taxon>Solenopsis</taxon>
    </lineage>
</organism>
<accession>E9IG88</accession>
<dbReference type="PANTHER" id="PTHR45749">
    <property type="match status" value="1"/>
</dbReference>